<reference evidence="3" key="1">
    <citation type="submission" date="2017-06" db="EMBL/GenBank/DDBJ databases">
        <authorList>
            <person name="Varghese N."/>
            <person name="Submissions S."/>
        </authorList>
    </citation>
    <scope>NUCLEOTIDE SEQUENCE [LARGE SCALE GENOMIC DNA]</scope>
    <source>
        <strain evidence="3">DSM 15668</strain>
    </source>
</reference>
<dbReference type="GO" id="GO:0016829">
    <property type="term" value="F:lyase activity"/>
    <property type="evidence" value="ECO:0007669"/>
    <property type="project" value="UniProtKB-KW"/>
</dbReference>
<dbReference type="Pfam" id="PF08787">
    <property type="entry name" value="Alginate_lyase2"/>
    <property type="match status" value="1"/>
</dbReference>
<dbReference type="EMBL" id="FZOB01000003">
    <property type="protein sequence ID" value="SNR68715.1"/>
    <property type="molecule type" value="Genomic_DNA"/>
</dbReference>
<evidence type="ECO:0000313" key="2">
    <source>
        <dbReference type="EMBL" id="SNR68715.1"/>
    </source>
</evidence>
<dbReference type="SUPFAM" id="SSF49899">
    <property type="entry name" value="Concanavalin A-like lectins/glucanases"/>
    <property type="match status" value="1"/>
</dbReference>
<keyword evidence="3" id="KW-1185">Reference proteome</keyword>
<proteinExistence type="predicted"/>
<dbReference type="InterPro" id="IPR014895">
    <property type="entry name" value="Alginate_lyase_2"/>
</dbReference>
<organism evidence="2 3">
    <name type="scientific">Desulfurobacterium atlanticum</name>
    <dbReference type="NCBI Taxonomy" id="240169"/>
    <lineage>
        <taxon>Bacteria</taxon>
        <taxon>Pseudomonadati</taxon>
        <taxon>Aquificota</taxon>
        <taxon>Aquificia</taxon>
        <taxon>Desulfurobacteriales</taxon>
        <taxon>Desulfurobacteriaceae</taxon>
        <taxon>Desulfurobacterium</taxon>
    </lineage>
</organism>
<dbReference type="Proteomes" id="UP000198405">
    <property type="component" value="Unassembled WGS sequence"/>
</dbReference>
<dbReference type="AlphaFoldDB" id="A0A238YBU3"/>
<sequence>MALGVLPFLLFNNAVLQIGTSHWFCQKQECEKVKNQYFYKQKQSYVFFMCGFHKRTEVRFLDEWKVSTKKTKILEADVRLFPLDSEKEFTFMQIHVDGRKDRINKPLLRLVWMKDYGGVKDHIWAVILDDSCGKTYEKINIARRPDGFFKIKIEVLKNKIKIWFNGKLEIVKDVSYFEKYENYFKLGVYLQQKNCAKVVFRNIKEF</sequence>
<accession>A0A238YBU3</accession>
<keyword evidence="2" id="KW-0456">Lyase</keyword>
<dbReference type="InterPro" id="IPR013320">
    <property type="entry name" value="ConA-like_dom_sf"/>
</dbReference>
<dbReference type="Gene3D" id="2.60.120.200">
    <property type="match status" value="1"/>
</dbReference>
<evidence type="ECO:0000313" key="3">
    <source>
        <dbReference type="Proteomes" id="UP000198405"/>
    </source>
</evidence>
<name>A0A238YBU3_9BACT</name>
<evidence type="ECO:0000259" key="1">
    <source>
        <dbReference type="Pfam" id="PF08787"/>
    </source>
</evidence>
<protein>
    <submittedName>
        <fullName evidence="2">Alginate lyase</fullName>
    </submittedName>
</protein>
<feature type="domain" description="Alginate lyase 2" evidence="1">
    <location>
        <begin position="27"/>
        <end position="204"/>
    </location>
</feature>
<gene>
    <name evidence="2" type="ORF">SAMN06265340_10333</name>
</gene>